<feature type="domain" description="Phage tail collar" evidence="1">
    <location>
        <begin position="7"/>
        <end position="62"/>
    </location>
</feature>
<protein>
    <submittedName>
        <fullName evidence="2">Microcystin dependent protein MdpB</fullName>
    </submittedName>
</protein>
<evidence type="ECO:0000313" key="2">
    <source>
        <dbReference type="EMBL" id="CCU73899.1"/>
    </source>
</evidence>
<dbReference type="EMBL" id="HF680312">
    <property type="protein sequence ID" value="CCU73899.1"/>
    <property type="molecule type" value="Genomic_DNA"/>
</dbReference>
<name>M5DX26_9GAMM</name>
<dbReference type="GeneID" id="79178219"/>
<dbReference type="HOGENOM" id="CLU_087872_0_0_6"/>
<sequence length="178" mass="18737">MSEPFIGEIRIMGCNFAPSGWAKCDGQLLPVSQNTALFSILGTTYGGDGRTTFGLPNLAGRAAMHPGRGPGLTARRLGEKTGVESVTLTEAQIPAHKHIVYGSQSISNSATPGPDKMMGIDKPVNDNILYLDNTGTVNTTMAPEALSETGGGQSHENRQPMIGMNYCIALVGLYPSRG</sequence>
<dbReference type="SUPFAM" id="SSF88874">
    <property type="entry name" value="Receptor-binding domain of short tail fibre protein gp12"/>
    <property type="match status" value="1"/>
</dbReference>
<evidence type="ECO:0000259" key="1">
    <source>
        <dbReference type="Pfam" id="PF07484"/>
    </source>
</evidence>
<dbReference type="InterPro" id="IPR037053">
    <property type="entry name" value="Phage_tail_collar_dom_sf"/>
</dbReference>
<organism evidence="2 3">
    <name type="scientific">Thalassolituus oleivorans MIL-1</name>
    <dbReference type="NCBI Taxonomy" id="1298593"/>
    <lineage>
        <taxon>Bacteria</taxon>
        <taxon>Pseudomonadati</taxon>
        <taxon>Pseudomonadota</taxon>
        <taxon>Gammaproteobacteria</taxon>
        <taxon>Oceanospirillales</taxon>
        <taxon>Oceanospirillaceae</taxon>
        <taxon>Thalassolituus</taxon>
    </lineage>
</organism>
<dbReference type="eggNOG" id="COG4675">
    <property type="taxonomic scope" value="Bacteria"/>
</dbReference>
<dbReference type="STRING" id="187493.CN03_17655"/>
<dbReference type="KEGG" id="tol:TOL_3514"/>
<dbReference type="PATRIC" id="fig|1298593.3.peg.3394"/>
<evidence type="ECO:0000313" key="3">
    <source>
        <dbReference type="Proteomes" id="UP000011866"/>
    </source>
</evidence>
<dbReference type="Gene3D" id="3.90.1340.10">
    <property type="entry name" value="Phage tail collar domain"/>
    <property type="match status" value="1"/>
</dbReference>
<dbReference type="InterPro" id="IPR011083">
    <property type="entry name" value="Phage_tail_collar_dom"/>
</dbReference>
<gene>
    <name evidence="2" type="ORF">TOL_3514</name>
</gene>
<dbReference type="RefSeq" id="WP_015488599.1">
    <property type="nucleotide sequence ID" value="NC_020888.1"/>
</dbReference>
<accession>M5DX26</accession>
<dbReference type="Pfam" id="PF07484">
    <property type="entry name" value="Collar"/>
    <property type="match status" value="1"/>
</dbReference>
<reference evidence="2 3" key="1">
    <citation type="journal article" date="2013" name="Genome Announc.">
        <title>Genome Sequence of Thalassolituus oleivorans MIL-1 (DSM 14913T).</title>
        <authorList>
            <person name="Golyshin P.N."/>
            <person name="Werner J."/>
            <person name="Chernikova T.N."/>
            <person name="Tran H."/>
            <person name="Ferrer M."/>
            <person name="Yakimov M.M."/>
            <person name="Teeling H."/>
            <person name="Golyshina O.V."/>
        </authorList>
    </citation>
    <scope>NUCLEOTIDE SEQUENCE [LARGE SCALE GENOMIC DNA]</scope>
    <source>
        <strain evidence="2 3">MIL-1</strain>
    </source>
</reference>
<keyword evidence="3" id="KW-1185">Reference proteome</keyword>
<dbReference type="Proteomes" id="UP000011866">
    <property type="component" value="Chromosome"/>
</dbReference>
<dbReference type="AlphaFoldDB" id="M5DX26"/>
<proteinExistence type="predicted"/>